<protein>
    <submittedName>
        <fullName evidence="2">Uncharacterized protein</fullName>
    </submittedName>
</protein>
<dbReference type="InterPro" id="IPR025667">
    <property type="entry name" value="SprB_repeat"/>
</dbReference>
<organism evidence="2 3">
    <name type="scientific">Microcosmobacter mediterraneus</name>
    <dbReference type="NCBI Taxonomy" id="3075607"/>
    <lineage>
        <taxon>Bacteria</taxon>
        <taxon>Pseudomonadati</taxon>
        <taxon>Bacteroidota</taxon>
        <taxon>Flavobacteriia</taxon>
        <taxon>Flavobacteriales</taxon>
        <taxon>Flavobacteriaceae</taxon>
        <taxon>Microcosmobacter</taxon>
    </lineage>
</organism>
<feature type="non-terminal residue" evidence="2">
    <location>
        <position position="641"/>
    </location>
</feature>
<sequence>MGKKVTLSFFNCVLVSIVFISSITTANAQQPSESQDWPSSNKYSLEYIKAYKAELKQRAAQYQINRAERRMDPMPNPVGTCNVITCGEFNGNDMTPNLNGSDQVQIGVDGSLYSDDVLYDCWNDTGTVDWSEGQYISYSNENAAIDTPAIISPSPNGGGFSIFSFRNEAIRQDLNVLPNATYTVCFEIAVIPRYSNFDGSFADFIPNLQFGIGSGGTQITDPLTYTHNDLNIQPTSAFPTQLSNATTGPFQNAGGWTEIDPFWETVCITFQSDASGSVEVFYQTGNPGRSAVLVDGLRLSLEGYANPPELTVKGEVTTNGEQTFCDDNINVNLNDYVTSTGPAGSVLTWSTNADPMVTADHLSNTTVTTPGTYYVFFYNPDDNCASPTAALTLAISDLDASIDSLANIDCDGNNSGSVTIAVTGGESPYEFSIDDGTTYQSSSTFNDLGPGDYTVTVKDSNFNECIVTVDFTITTLDDENPTASNPDPISIECPSNVPTPDITVVTDEADDETANPTVEFVSDVSDGNTCPEIITRTYSVSDDCGNSITVEQIITVNDTTAPTFTVPSSIVIECDQDSSDLTLTGDVTDEADNCDTGLEATFTDSVADGACENESIITRTWTLTDACDNTTTQVQTITIED</sequence>
<dbReference type="Proteomes" id="UP001259492">
    <property type="component" value="Unassembled WGS sequence"/>
</dbReference>
<accession>A0ABU2YL52</accession>
<reference evidence="2 3" key="1">
    <citation type="submission" date="2023-09" db="EMBL/GenBank/DDBJ databases">
        <authorList>
            <person name="Rey-Velasco X."/>
        </authorList>
    </citation>
    <scope>NUCLEOTIDE SEQUENCE [LARGE SCALE GENOMIC DNA]</scope>
    <source>
        <strain evidence="2 3">W332</strain>
    </source>
</reference>
<proteinExistence type="predicted"/>
<feature type="chain" id="PRO_5047494340" evidence="1">
    <location>
        <begin position="29"/>
        <end position="641"/>
    </location>
</feature>
<name>A0ABU2YL52_9FLAO</name>
<keyword evidence="3" id="KW-1185">Reference proteome</keyword>
<evidence type="ECO:0000256" key="1">
    <source>
        <dbReference type="SAM" id="SignalP"/>
    </source>
</evidence>
<evidence type="ECO:0000313" key="3">
    <source>
        <dbReference type="Proteomes" id="UP001259492"/>
    </source>
</evidence>
<comment type="caution">
    <text evidence="2">The sequence shown here is derived from an EMBL/GenBank/DDBJ whole genome shotgun (WGS) entry which is preliminary data.</text>
</comment>
<dbReference type="EMBL" id="JAVRIA010000004">
    <property type="protein sequence ID" value="MDT0558893.1"/>
    <property type="molecule type" value="Genomic_DNA"/>
</dbReference>
<keyword evidence="1" id="KW-0732">Signal</keyword>
<feature type="signal peptide" evidence="1">
    <location>
        <begin position="1"/>
        <end position="28"/>
    </location>
</feature>
<dbReference type="Pfam" id="PF13573">
    <property type="entry name" value="SprB"/>
    <property type="match status" value="1"/>
</dbReference>
<gene>
    <name evidence="2" type="ORF">RM697_09550</name>
</gene>
<evidence type="ECO:0000313" key="2">
    <source>
        <dbReference type="EMBL" id="MDT0558893.1"/>
    </source>
</evidence>